<reference evidence="2 3" key="1">
    <citation type="submission" date="2016-10" db="EMBL/GenBank/DDBJ databases">
        <title>The Draft Genome Sequence of Actinokineospora bangkokensis 44EHWT reveals the biosynthetic pathway of antifungal compounds Thailandins with unusual extender unit butylmalonyl-CoA.</title>
        <authorList>
            <person name="Greule A."/>
            <person name="Intra B."/>
            <person name="Flemming S."/>
            <person name="Rommel M.G."/>
            <person name="Panbangred W."/>
            <person name="Bechthold A."/>
        </authorList>
    </citation>
    <scope>NUCLEOTIDE SEQUENCE [LARGE SCALE GENOMIC DNA]</scope>
    <source>
        <strain evidence="2 3">44EHW</strain>
    </source>
</reference>
<dbReference type="PROSITE" id="PS50995">
    <property type="entry name" value="HTH_MARR_2"/>
    <property type="match status" value="1"/>
</dbReference>
<dbReference type="PANTHER" id="PTHR33164:SF43">
    <property type="entry name" value="HTH-TYPE TRANSCRIPTIONAL REPRESSOR YETL"/>
    <property type="match status" value="1"/>
</dbReference>
<dbReference type="PANTHER" id="PTHR33164">
    <property type="entry name" value="TRANSCRIPTIONAL REGULATOR, MARR FAMILY"/>
    <property type="match status" value="1"/>
</dbReference>
<dbReference type="InterPro" id="IPR039422">
    <property type="entry name" value="MarR/SlyA-like"/>
</dbReference>
<dbReference type="InterPro" id="IPR036390">
    <property type="entry name" value="WH_DNA-bd_sf"/>
</dbReference>
<accession>A0A1Q9LNB6</accession>
<dbReference type="GO" id="GO:0003700">
    <property type="term" value="F:DNA-binding transcription factor activity"/>
    <property type="evidence" value="ECO:0007669"/>
    <property type="project" value="InterPro"/>
</dbReference>
<dbReference type="GO" id="GO:0006950">
    <property type="term" value="P:response to stress"/>
    <property type="evidence" value="ECO:0007669"/>
    <property type="project" value="TreeGrafter"/>
</dbReference>
<dbReference type="EMBL" id="MKQR01000009">
    <property type="protein sequence ID" value="OLR93546.1"/>
    <property type="molecule type" value="Genomic_DNA"/>
</dbReference>
<dbReference type="AlphaFoldDB" id="A0A1Q9LNB6"/>
<evidence type="ECO:0000313" key="3">
    <source>
        <dbReference type="Proteomes" id="UP000186040"/>
    </source>
</evidence>
<dbReference type="SUPFAM" id="SSF46785">
    <property type="entry name" value="Winged helix' DNA-binding domain"/>
    <property type="match status" value="1"/>
</dbReference>
<dbReference type="InterPro" id="IPR036388">
    <property type="entry name" value="WH-like_DNA-bd_sf"/>
</dbReference>
<feature type="domain" description="HTH marR-type" evidence="1">
    <location>
        <begin position="11"/>
        <end position="143"/>
    </location>
</feature>
<dbReference type="Proteomes" id="UP000186040">
    <property type="component" value="Unassembled WGS sequence"/>
</dbReference>
<dbReference type="OrthoDB" id="3177763at2"/>
<keyword evidence="3" id="KW-1185">Reference proteome</keyword>
<evidence type="ECO:0000259" key="1">
    <source>
        <dbReference type="PROSITE" id="PS50995"/>
    </source>
</evidence>
<proteinExistence type="predicted"/>
<gene>
    <name evidence="2" type="ORF">BJP25_14715</name>
</gene>
<dbReference type="Gene3D" id="1.10.10.10">
    <property type="entry name" value="Winged helix-like DNA-binding domain superfamily/Winged helix DNA-binding domain"/>
    <property type="match status" value="1"/>
</dbReference>
<comment type="caution">
    <text evidence="2">The sequence shown here is derived from an EMBL/GenBank/DDBJ whole genome shotgun (WGS) entry which is preliminary data.</text>
</comment>
<evidence type="ECO:0000313" key="2">
    <source>
        <dbReference type="EMBL" id="OLR93546.1"/>
    </source>
</evidence>
<dbReference type="InterPro" id="IPR000835">
    <property type="entry name" value="HTH_MarR-typ"/>
</dbReference>
<dbReference type="STRING" id="1193682.BJP25_14715"/>
<protein>
    <recommendedName>
        <fullName evidence="1">HTH marR-type domain-containing protein</fullName>
    </recommendedName>
</protein>
<sequence length="149" mass="15881">MTGEWSEQRLDGLPLWTLVRASHLVGQDFGQLFARHRLSPVQFGVLAQLAAAPGLTQTELARRVLVRPQSMAELIGGLVERGLLVREGPGGRGRPVPLGLTDDGLALLRAAERDVVEFNSPGALGLTAAEAGQLNALLHRVIATRRPGA</sequence>
<dbReference type="RefSeq" id="WP_075974442.1">
    <property type="nucleotide sequence ID" value="NZ_MKQR01000009.1"/>
</dbReference>
<name>A0A1Q9LNB6_9PSEU</name>
<dbReference type="Pfam" id="PF12802">
    <property type="entry name" value="MarR_2"/>
    <property type="match status" value="1"/>
</dbReference>
<dbReference type="SMART" id="SM00347">
    <property type="entry name" value="HTH_MARR"/>
    <property type="match status" value="1"/>
</dbReference>
<organism evidence="2 3">
    <name type="scientific">Actinokineospora bangkokensis</name>
    <dbReference type="NCBI Taxonomy" id="1193682"/>
    <lineage>
        <taxon>Bacteria</taxon>
        <taxon>Bacillati</taxon>
        <taxon>Actinomycetota</taxon>
        <taxon>Actinomycetes</taxon>
        <taxon>Pseudonocardiales</taxon>
        <taxon>Pseudonocardiaceae</taxon>
        <taxon>Actinokineospora</taxon>
    </lineage>
</organism>